<evidence type="ECO:0000313" key="1">
    <source>
        <dbReference type="EMBL" id="TKV73302.1"/>
    </source>
</evidence>
<dbReference type="Proteomes" id="UP000305095">
    <property type="component" value="Unassembled WGS sequence"/>
</dbReference>
<gene>
    <name evidence="1" type="ORF">FDV58_37755</name>
</gene>
<comment type="caution">
    <text evidence="1">The sequence shown here is derived from an EMBL/GenBank/DDBJ whole genome shotgun (WGS) entry which is preliminary data.</text>
</comment>
<dbReference type="Pfam" id="PF09956">
    <property type="entry name" value="Phage_cement_2"/>
    <property type="match status" value="1"/>
</dbReference>
<reference evidence="1 2" key="1">
    <citation type="submission" date="2019-05" db="EMBL/GenBank/DDBJ databases">
        <title>Draft Genome of Bradyrhizobium elkanii strain SEMIA 938, Used in Commercial Inoculants for Lupinus spp. in Brazil.</title>
        <authorList>
            <person name="Hungria M."/>
            <person name="Delamuta J.R.M."/>
            <person name="Ribeiro R.A."/>
            <person name="Nogueira M.A."/>
        </authorList>
    </citation>
    <scope>NUCLEOTIDE SEQUENCE [LARGE SCALE GENOMIC DNA]</scope>
    <source>
        <strain evidence="1 2">Semia 938</strain>
    </source>
</reference>
<name>A0A4U6RJT1_BRAEL</name>
<protein>
    <submittedName>
        <fullName evidence="1">DUF2190 family protein</fullName>
    </submittedName>
</protein>
<sequence>MKNFVHDGEILTVTAPAGGVLSGDPVLIGAIFGVAAFSAAAGADVEIATEGVFTLPKAAGAGWSVGDPIYFDVTAKNLTGTSANNLCVGTAAAVAAAGDTAGNVKIGDLGVRLDGVIVPAAAITDAVAAAGNPPTQVEFNNLVTKFNAVLAALRGANIIAD</sequence>
<proteinExistence type="predicted"/>
<evidence type="ECO:0000313" key="2">
    <source>
        <dbReference type="Proteomes" id="UP000305095"/>
    </source>
</evidence>
<accession>A0A4U6RJT1</accession>
<dbReference type="InterPro" id="IPR011231">
    <property type="entry name" value="Phage_VT1-Sakai_H0018"/>
</dbReference>
<dbReference type="EMBL" id="SZZP01000038">
    <property type="protein sequence ID" value="TKV73302.1"/>
    <property type="molecule type" value="Genomic_DNA"/>
</dbReference>
<organism evidence="1 2">
    <name type="scientific">Bradyrhizobium elkanii</name>
    <dbReference type="NCBI Taxonomy" id="29448"/>
    <lineage>
        <taxon>Bacteria</taxon>
        <taxon>Pseudomonadati</taxon>
        <taxon>Pseudomonadota</taxon>
        <taxon>Alphaproteobacteria</taxon>
        <taxon>Hyphomicrobiales</taxon>
        <taxon>Nitrobacteraceae</taxon>
        <taxon>Bradyrhizobium</taxon>
    </lineage>
</organism>
<dbReference type="AlphaFoldDB" id="A0A4U6RJT1"/>
<dbReference type="RefSeq" id="WP_137483587.1">
    <property type="nucleotide sequence ID" value="NZ_SZZP01000038.1"/>
</dbReference>